<evidence type="ECO:0000256" key="1">
    <source>
        <dbReference type="SAM" id="Coils"/>
    </source>
</evidence>
<name>A0A9P1G9M4_9DINO</name>
<dbReference type="Proteomes" id="UP001152797">
    <property type="component" value="Unassembled WGS sequence"/>
</dbReference>
<reference evidence="4" key="2">
    <citation type="submission" date="2024-04" db="EMBL/GenBank/DDBJ databases">
        <authorList>
            <person name="Chen Y."/>
            <person name="Shah S."/>
            <person name="Dougan E. K."/>
            <person name="Thang M."/>
            <person name="Chan C."/>
        </authorList>
    </citation>
    <scope>NUCLEOTIDE SEQUENCE [LARGE SCALE GENOMIC DNA]</scope>
</reference>
<evidence type="ECO:0000313" key="4">
    <source>
        <dbReference type="EMBL" id="CAL1156130.1"/>
    </source>
</evidence>
<evidence type="ECO:0000313" key="5">
    <source>
        <dbReference type="Proteomes" id="UP001152797"/>
    </source>
</evidence>
<dbReference type="OrthoDB" id="448421at2759"/>
<comment type="caution">
    <text evidence="3">The sequence shown here is derived from an EMBL/GenBank/DDBJ whole genome shotgun (WGS) entry which is preliminary data.</text>
</comment>
<feature type="compositionally biased region" description="Acidic residues" evidence="2">
    <location>
        <begin position="214"/>
        <end position="223"/>
    </location>
</feature>
<protein>
    <submittedName>
        <fullName evidence="3">Uncharacterized protein</fullName>
    </submittedName>
</protein>
<evidence type="ECO:0000256" key="2">
    <source>
        <dbReference type="SAM" id="MobiDB-lite"/>
    </source>
</evidence>
<accession>A0A9P1G9M4</accession>
<dbReference type="AlphaFoldDB" id="A0A9P1G9M4"/>
<gene>
    <name evidence="3" type="ORF">C1SCF055_LOCUS28681</name>
</gene>
<keyword evidence="5" id="KW-1185">Reference proteome</keyword>
<dbReference type="EMBL" id="CAMXCT020003151">
    <property type="protein sequence ID" value="CAL1156130.1"/>
    <property type="molecule type" value="Genomic_DNA"/>
</dbReference>
<feature type="compositionally biased region" description="Polar residues" evidence="2">
    <location>
        <begin position="227"/>
        <end position="237"/>
    </location>
</feature>
<reference evidence="3" key="1">
    <citation type="submission" date="2022-10" db="EMBL/GenBank/DDBJ databases">
        <authorList>
            <person name="Chen Y."/>
            <person name="Dougan E. K."/>
            <person name="Chan C."/>
            <person name="Rhodes N."/>
            <person name="Thang M."/>
        </authorList>
    </citation>
    <scope>NUCLEOTIDE SEQUENCE</scope>
</reference>
<evidence type="ECO:0000313" key="3">
    <source>
        <dbReference type="EMBL" id="CAI4002755.1"/>
    </source>
</evidence>
<feature type="non-terminal residue" evidence="3">
    <location>
        <position position="262"/>
    </location>
</feature>
<sequence length="262" mass="29173">AQVLLHTPLSLKLFEELRIVPPVNTSDVPATIDEVEERLAEHQEKAKRWELKRQELLEQKLQSELGKVREAQESREQERRRRLNMALMWLQDFENQAMQSEGPHVDVRGLEDLLNAAVSMGATFEQLQSAQRLLKRWRQGEAQAALAEAIDAIRALEELSEPNHITATQDLEQAILKAKKVDVDPQLVEVAEELFKAASGKAQSLVAEGAAEGETTDSEETAEVNDGSGNSGNSPTGQDAEEFVPTILNLDDDEELVFDLGM</sequence>
<feature type="coiled-coil region" evidence="1">
    <location>
        <begin position="32"/>
        <end position="81"/>
    </location>
</feature>
<keyword evidence="1" id="KW-0175">Coiled coil</keyword>
<organism evidence="3">
    <name type="scientific">Cladocopium goreaui</name>
    <dbReference type="NCBI Taxonomy" id="2562237"/>
    <lineage>
        <taxon>Eukaryota</taxon>
        <taxon>Sar</taxon>
        <taxon>Alveolata</taxon>
        <taxon>Dinophyceae</taxon>
        <taxon>Suessiales</taxon>
        <taxon>Symbiodiniaceae</taxon>
        <taxon>Cladocopium</taxon>
    </lineage>
</organism>
<feature type="region of interest" description="Disordered" evidence="2">
    <location>
        <begin position="206"/>
        <end position="245"/>
    </location>
</feature>
<dbReference type="EMBL" id="CAMXCT030003151">
    <property type="protein sequence ID" value="CAL4790067.1"/>
    <property type="molecule type" value="Genomic_DNA"/>
</dbReference>
<dbReference type="EMBL" id="CAMXCT010003151">
    <property type="protein sequence ID" value="CAI4002755.1"/>
    <property type="molecule type" value="Genomic_DNA"/>
</dbReference>
<proteinExistence type="predicted"/>